<organism evidence="3 4">
    <name type="scientific">Stylosanthes scabra</name>
    <dbReference type="NCBI Taxonomy" id="79078"/>
    <lineage>
        <taxon>Eukaryota</taxon>
        <taxon>Viridiplantae</taxon>
        <taxon>Streptophyta</taxon>
        <taxon>Embryophyta</taxon>
        <taxon>Tracheophyta</taxon>
        <taxon>Spermatophyta</taxon>
        <taxon>Magnoliopsida</taxon>
        <taxon>eudicotyledons</taxon>
        <taxon>Gunneridae</taxon>
        <taxon>Pentapetalae</taxon>
        <taxon>rosids</taxon>
        <taxon>fabids</taxon>
        <taxon>Fabales</taxon>
        <taxon>Fabaceae</taxon>
        <taxon>Papilionoideae</taxon>
        <taxon>50 kb inversion clade</taxon>
        <taxon>dalbergioids sensu lato</taxon>
        <taxon>Dalbergieae</taxon>
        <taxon>Pterocarpus clade</taxon>
        <taxon>Stylosanthes</taxon>
    </lineage>
</organism>
<protein>
    <submittedName>
        <fullName evidence="3">Uncharacterized protein</fullName>
    </submittedName>
</protein>
<keyword evidence="2" id="KW-0808">Transferase</keyword>
<name>A0ABU6Q735_9FABA</name>
<evidence type="ECO:0000313" key="4">
    <source>
        <dbReference type="Proteomes" id="UP001341840"/>
    </source>
</evidence>
<dbReference type="PANTHER" id="PTHR31147">
    <property type="entry name" value="ACYL TRANSFERASE 4"/>
    <property type="match status" value="1"/>
</dbReference>
<dbReference type="Proteomes" id="UP001341840">
    <property type="component" value="Unassembled WGS sequence"/>
</dbReference>
<reference evidence="3 4" key="1">
    <citation type="journal article" date="2023" name="Plants (Basel)">
        <title>Bridging the Gap: Combining Genomics and Transcriptomics Approaches to Understand Stylosanthes scabra, an Orphan Legume from the Brazilian Caatinga.</title>
        <authorList>
            <person name="Ferreira-Neto J.R.C."/>
            <person name="da Silva M.D."/>
            <person name="Binneck E."/>
            <person name="de Melo N.F."/>
            <person name="da Silva R.H."/>
            <person name="de Melo A.L.T.M."/>
            <person name="Pandolfi V."/>
            <person name="Bustamante F.O."/>
            <person name="Brasileiro-Vidal A.C."/>
            <person name="Benko-Iseppon A.M."/>
        </authorList>
    </citation>
    <scope>NUCLEOTIDE SEQUENCE [LARGE SCALE GENOMIC DNA]</scope>
    <source>
        <tissue evidence="3">Leaves</tissue>
    </source>
</reference>
<dbReference type="Gene3D" id="3.30.559.10">
    <property type="entry name" value="Chloramphenicol acetyltransferase-like domain"/>
    <property type="match status" value="2"/>
</dbReference>
<evidence type="ECO:0000313" key="3">
    <source>
        <dbReference type="EMBL" id="MED6107628.1"/>
    </source>
</evidence>
<sequence length="466" mass="51501">MLMRKSSLSSASSMMFKVRRSPAKIVAPAGPTPHELKLLSDIDDQPGIRLHVQLVHFYSYNPSMAGKDPVHIIKEALSKVLVFYYPLAGRLREGTNGKLMVDCTAEGVLFIEADADVTLDQFGVDIMPPFPCSHELLYLAPSFDKGIINTPLLLIQVTRLKCGGFIFAIRTNHTMYDGAGMGLFLNAIAEIAQVHQNLPSPQCGVGIFFVPETHQELHPSSLNTNNNNNRFMTTKVSLPPKLARLPSSLAQKRSMHCATSSLLTLLILSPPLRFSLHSCGVVVQLFNPPLPEGYYGNTFVVLWVVSTVGMLCGQPLSYALESVKKSKNEASEEYVHSTIDRWAVMGKPPFTPFASAPETFVVSDNKKSAFRDVDFGWGKPLYSGLAEIGNKAGVSCYFAHTNSKGEHGRLVFICLLEEEMKRFQKELNGILPSTMKKILSIQFPSSSGWLADLNIEYACVSTYNWF</sequence>
<gene>
    <name evidence="3" type="ORF">PIB30_015803</name>
</gene>
<comment type="caution">
    <text evidence="3">The sequence shown here is derived from an EMBL/GenBank/DDBJ whole genome shotgun (WGS) entry which is preliminary data.</text>
</comment>
<evidence type="ECO:0000256" key="1">
    <source>
        <dbReference type="ARBA" id="ARBA00009861"/>
    </source>
</evidence>
<dbReference type="PANTHER" id="PTHR31147:SF66">
    <property type="entry name" value="OS05G0315700 PROTEIN"/>
    <property type="match status" value="1"/>
</dbReference>
<dbReference type="InterPro" id="IPR050898">
    <property type="entry name" value="Plant_acyltransferase"/>
</dbReference>
<dbReference type="Pfam" id="PF02458">
    <property type="entry name" value="Transferase"/>
    <property type="match status" value="2"/>
</dbReference>
<accession>A0ABU6Q735</accession>
<comment type="similarity">
    <text evidence="1">Belongs to the plant acyltransferase family.</text>
</comment>
<dbReference type="EMBL" id="JASCZI010000044">
    <property type="protein sequence ID" value="MED6107628.1"/>
    <property type="molecule type" value="Genomic_DNA"/>
</dbReference>
<dbReference type="InterPro" id="IPR023213">
    <property type="entry name" value="CAT-like_dom_sf"/>
</dbReference>
<proteinExistence type="inferred from homology"/>
<keyword evidence="4" id="KW-1185">Reference proteome</keyword>
<evidence type="ECO:0000256" key="2">
    <source>
        <dbReference type="ARBA" id="ARBA00022679"/>
    </source>
</evidence>